<organism evidence="3 4">
    <name type="scientific">Parablautia intestinalis</name>
    <dbReference type="NCBI Taxonomy" id="2320100"/>
    <lineage>
        <taxon>Bacteria</taxon>
        <taxon>Bacillati</taxon>
        <taxon>Bacillota</taxon>
        <taxon>Clostridia</taxon>
        <taxon>Lachnospirales</taxon>
        <taxon>Lachnospiraceae</taxon>
        <taxon>Parablautia</taxon>
    </lineage>
</organism>
<dbReference type="SUPFAM" id="SSF52218">
    <property type="entry name" value="Flavoproteins"/>
    <property type="match status" value="1"/>
</dbReference>
<name>A0A3A9A6P2_9FIRM</name>
<evidence type="ECO:0000256" key="1">
    <source>
        <dbReference type="ARBA" id="ARBA00022630"/>
    </source>
</evidence>
<sequence length="171" mass="20082">MNLIISVLKKDDLCNKKIIENMQKNINDVEIIYAEDMNIKGCIGCNRCWLVTPGICTIKDDYEKLLIKFLQSDQVIFITDLKLGFVSYKLKNMLDRILPLATMNLRFKNGQMRHYPRYKKHYKMGLIYKGNGDQEFLEKWFERVMINIEGTSLGTYNIENEEEILNGLIND</sequence>
<dbReference type="Proteomes" id="UP000280696">
    <property type="component" value="Unassembled WGS sequence"/>
</dbReference>
<gene>
    <name evidence="3" type="ORF">D7V94_22030</name>
</gene>
<keyword evidence="2" id="KW-0288">FMN</keyword>
<protein>
    <submittedName>
        <fullName evidence="3">Flavodoxin family protein</fullName>
    </submittedName>
</protein>
<reference evidence="3 4" key="1">
    <citation type="submission" date="2018-09" db="EMBL/GenBank/DDBJ databases">
        <title>Murine metabolic-syndrome-specific gut microbial biobank.</title>
        <authorList>
            <person name="Liu C."/>
        </authorList>
    </citation>
    <scope>NUCLEOTIDE SEQUENCE [LARGE SCALE GENOMIC DNA]</scope>
    <source>
        <strain evidence="3 4">0.1xD8-82</strain>
    </source>
</reference>
<dbReference type="PANTHER" id="PTHR43278:SF2">
    <property type="entry name" value="IRON-SULFUR FLAVOPROTEIN"/>
    <property type="match status" value="1"/>
</dbReference>
<dbReference type="PANTHER" id="PTHR43278">
    <property type="entry name" value="NAD(P)H-DEPENDENT FMN-CONTAINING OXIDOREDUCTASE YWQN-RELATED"/>
    <property type="match status" value="1"/>
</dbReference>
<comment type="caution">
    <text evidence="3">The sequence shown here is derived from an EMBL/GenBank/DDBJ whole genome shotgun (WGS) entry which is preliminary data.</text>
</comment>
<proteinExistence type="predicted"/>
<evidence type="ECO:0000313" key="4">
    <source>
        <dbReference type="Proteomes" id="UP000280696"/>
    </source>
</evidence>
<evidence type="ECO:0000256" key="2">
    <source>
        <dbReference type="ARBA" id="ARBA00022643"/>
    </source>
</evidence>
<dbReference type="InterPro" id="IPR029039">
    <property type="entry name" value="Flavoprotein-like_sf"/>
</dbReference>
<dbReference type="OrthoDB" id="9805976at2"/>
<dbReference type="RefSeq" id="WP_120472411.1">
    <property type="nucleotide sequence ID" value="NZ_RAYQ01000053.1"/>
</dbReference>
<dbReference type="AlphaFoldDB" id="A0A3A9A6P2"/>
<dbReference type="EMBL" id="RAYQ01000053">
    <property type="protein sequence ID" value="RKI86934.1"/>
    <property type="molecule type" value="Genomic_DNA"/>
</dbReference>
<dbReference type="Gene3D" id="3.40.50.360">
    <property type="match status" value="1"/>
</dbReference>
<dbReference type="InterPro" id="IPR051796">
    <property type="entry name" value="ISF_SsuE-like"/>
</dbReference>
<accession>A0A3A9A6P2</accession>
<keyword evidence="4" id="KW-1185">Reference proteome</keyword>
<evidence type="ECO:0000313" key="3">
    <source>
        <dbReference type="EMBL" id="RKI86934.1"/>
    </source>
</evidence>
<keyword evidence="1" id="KW-0285">Flavoprotein</keyword>